<gene>
    <name evidence="2" type="ORF">SLEP1_g28741</name>
</gene>
<evidence type="ECO:0000313" key="3">
    <source>
        <dbReference type="Proteomes" id="UP001054252"/>
    </source>
</evidence>
<dbReference type="PROSITE" id="PS51257">
    <property type="entry name" value="PROKAR_LIPOPROTEIN"/>
    <property type="match status" value="1"/>
</dbReference>
<dbReference type="EMBL" id="BPVZ01000050">
    <property type="protein sequence ID" value="GKV18342.1"/>
    <property type="molecule type" value="Genomic_DNA"/>
</dbReference>
<protein>
    <submittedName>
        <fullName evidence="2">Uncharacterized protein</fullName>
    </submittedName>
</protein>
<evidence type="ECO:0000313" key="2">
    <source>
        <dbReference type="EMBL" id="GKV18342.1"/>
    </source>
</evidence>
<dbReference type="Proteomes" id="UP001054252">
    <property type="component" value="Unassembled WGS sequence"/>
</dbReference>
<feature type="region of interest" description="Disordered" evidence="1">
    <location>
        <begin position="36"/>
        <end position="58"/>
    </location>
</feature>
<keyword evidence="3" id="KW-1185">Reference proteome</keyword>
<reference evidence="2 3" key="1">
    <citation type="journal article" date="2021" name="Commun. Biol.">
        <title>The genome of Shorea leprosula (Dipterocarpaceae) highlights the ecological relevance of drought in aseasonal tropical rainforests.</title>
        <authorList>
            <person name="Ng K.K.S."/>
            <person name="Kobayashi M.J."/>
            <person name="Fawcett J.A."/>
            <person name="Hatakeyama M."/>
            <person name="Paape T."/>
            <person name="Ng C.H."/>
            <person name="Ang C.C."/>
            <person name="Tnah L.H."/>
            <person name="Lee C.T."/>
            <person name="Nishiyama T."/>
            <person name="Sese J."/>
            <person name="O'Brien M.J."/>
            <person name="Copetti D."/>
            <person name="Mohd Noor M.I."/>
            <person name="Ong R.C."/>
            <person name="Putra M."/>
            <person name="Sireger I.Z."/>
            <person name="Indrioko S."/>
            <person name="Kosugi Y."/>
            <person name="Izuno A."/>
            <person name="Isagi Y."/>
            <person name="Lee S.L."/>
            <person name="Shimizu K.K."/>
        </authorList>
    </citation>
    <scope>NUCLEOTIDE SEQUENCE [LARGE SCALE GENOMIC DNA]</scope>
    <source>
        <strain evidence="2">214</strain>
    </source>
</reference>
<sequence length="99" mass="11149">MNTISSKPCAFVGLVHECTVSVLLLVLGCDRWVDPSSPTKAESISPAKLEEPGSDDKVSRARNNYRTIKNNENEIYVMVRVARIENIKNSFYNLRSTFI</sequence>
<proteinExistence type="predicted"/>
<name>A0AAV5JX86_9ROSI</name>
<evidence type="ECO:0000256" key="1">
    <source>
        <dbReference type="SAM" id="MobiDB-lite"/>
    </source>
</evidence>
<accession>A0AAV5JX86</accession>
<organism evidence="2 3">
    <name type="scientific">Rubroshorea leprosula</name>
    <dbReference type="NCBI Taxonomy" id="152421"/>
    <lineage>
        <taxon>Eukaryota</taxon>
        <taxon>Viridiplantae</taxon>
        <taxon>Streptophyta</taxon>
        <taxon>Embryophyta</taxon>
        <taxon>Tracheophyta</taxon>
        <taxon>Spermatophyta</taxon>
        <taxon>Magnoliopsida</taxon>
        <taxon>eudicotyledons</taxon>
        <taxon>Gunneridae</taxon>
        <taxon>Pentapetalae</taxon>
        <taxon>rosids</taxon>
        <taxon>malvids</taxon>
        <taxon>Malvales</taxon>
        <taxon>Dipterocarpaceae</taxon>
        <taxon>Rubroshorea</taxon>
    </lineage>
</organism>
<comment type="caution">
    <text evidence="2">The sequence shown here is derived from an EMBL/GenBank/DDBJ whole genome shotgun (WGS) entry which is preliminary data.</text>
</comment>
<feature type="compositionally biased region" description="Basic and acidic residues" evidence="1">
    <location>
        <begin position="48"/>
        <end position="58"/>
    </location>
</feature>
<dbReference type="AlphaFoldDB" id="A0AAV5JX86"/>